<comment type="catalytic activity">
    <reaction evidence="9">
        <text>cyclobutadipyrimidine (in DNA) = 2 pyrimidine residues (in DNA).</text>
        <dbReference type="EC" id="4.1.99.3"/>
    </reaction>
</comment>
<sequence length="487" mass="55906">MSSDFTFRRGLVWLRNDLRIQDNTALYRAAKGCAQVAAIFIACPQTWRSHDEGDPVVAFRLVCLRELQQSLAERHIPLYFLELQKFAQVPRAMTQIVEKLDVDALFANAEYPLDEQRRDSDVREALKKIDVPVEYCTDRTLLPPGAVRTGSGDAYKVFTPFKRAFIEQCGGTDFAPLPQPRGMAEDQSWPNWIEVQGAHNLVQTIPEQLPGFQPVPEKNGELLGWRPGEKAAAKRLRQFREDIDGYEDERDFPAIDATSRLSPYLNSGAISIRQCVHMALSLNDGRWTGGSDGISCWLSELIWREFYTHLLVAFPRLCMHKPFKEETDKVPWSYDEAKFRRWCDGETGVPIVDAAMRQLNQTGWMHNRLRMVVASFLSKNLLIDWRWGERYFMQHLLDADFAANNGGWQWAASTGTDAAPYFRVFNPYSQSKKFDRHGEFIREFVPELRELDDDKIHCPPPMENYPPPICDVGESRKHAIAVFADLK</sequence>
<evidence type="ECO:0000256" key="2">
    <source>
        <dbReference type="ARBA" id="ARBA00005862"/>
    </source>
</evidence>
<dbReference type="InterPro" id="IPR002081">
    <property type="entry name" value="Cryptochrome/DNA_photolyase_1"/>
</dbReference>
<feature type="binding site" evidence="12">
    <location>
        <begin position="398"/>
        <end position="400"/>
    </location>
    <ligand>
        <name>FAD</name>
        <dbReference type="ChEBI" id="CHEBI:57692"/>
    </ligand>
</feature>
<feature type="domain" description="Photolyase/cryptochrome alpha/beta" evidence="15">
    <location>
        <begin position="8"/>
        <end position="141"/>
    </location>
</feature>
<proteinExistence type="inferred from homology"/>
<dbReference type="GO" id="GO:0071949">
    <property type="term" value="F:FAD binding"/>
    <property type="evidence" value="ECO:0007669"/>
    <property type="project" value="TreeGrafter"/>
</dbReference>
<organism evidence="16 17">
    <name type="scientific">Microbulbifer marinus</name>
    <dbReference type="NCBI Taxonomy" id="658218"/>
    <lineage>
        <taxon>Bacteria</taxon>
        <taxon>Pseudomonadati</taxon>
        <taxon>Pseudomonadota</taxon>
        <taxon>Gammaproteobacteria</taxon>
        <taxon>Cellvibrionales</taxon>
        <taxon>Microbulbiferaceae</taxon>
        <taxon>Microbulbifer</taxon>
    </lineage>
</organism>
<dbReference type="NCBIfam" id="NF007955">
    <property type="entry name" value="PRK10674.1"/>
    <property type="match status" value="1"/>
</dbReference>
<dbReference type="PANTHER" id="PTHR11455">
    <property type="entry name" value="CRYPTOCHROME"/>
    <property type="match status" value="1"/>
</dbReference>
<comment type="function">
    <text evidence="10">Involved in repair of UV radiation-induced DNA damage. Catalyzes the light-dependent monomerization (300-600 nm) of cyclobutyl pyrimidine dimers (in cis-syn configuration), which are formed between adjacent bases on the same DNA strand upon exposure to ultraviolet radiation.</text>
</comment>
<protein>
    <recommendedName>
        <fullName evidence="4">Deoxyribodipyrimidine photo-lyase</fullName>
        <ecNumber evidence="3">4.1.99.3</ecNumber>
    </recommendedName>
    <alternativeName>
        <fullName evidence="8">DNA photolyase</fullName>
    </alternativeName>
    <alternativeName>
        <fullName evidence="11">Photoreactivating enzyme</fullName>
    </alternativeName>
</protein>
<dbReference type="InterPro" id="IPR036155">
    <property type="entry name" value="Crypto/Photolyase_N_sf"/>
</dbReference>
<dbReference type="RefSeq" id="WP_091389874.1">
    <property type="nucleotide sequence ID" value="NZ_FNQO01000003.1"/>
</dbReference>
<evidence type="ECO:0000256" key="1">
    <source>
        <dbReference type="ARBA" id="ARBA00001932"/>
    </source>
</evidence>
<dbReference type="GO" id="GO:0003677">
    <property type="term" value="F:DNA binding"/>
    <property type="evidence" value="ECO:0007669"/>
    <property type="project" value="TreeGrafter"/>
</dbReference>
<dbReference type="InterPro" id="IPR036134">
    <property type="entry name" value="Crypto/Photolyase_FAD-like_sf"/>
</dbReference>
<evidence type="ECO:0000259" key="15">
    <source>
        <dbReference type="PROSITE" id="PS51645"/>
    </source>
</evidence>
<evidence type="ECO:0000256" key="14">
    <source>
        <dbReference type="RuleBase" id="RU004182"/>
    </source>
</evidence>
<keyword evidence="17" id="KW-1185">Reference proteome</keyword>
<dbReference type="SUPFAM" id="SSF52425">
    <property type="entry name" value="Cryptochrome/photolyase, N-terminal domain"/>
    <property type="match status" value="1"/>
</dbReference>
<evidence type="ECO:0000256" key="4">
    <source>
        <dbReference type="ARBA" id="ARBA00014046"/>
    </source>
</evidence>
<evidence type="ECO:0000256" key="8">
    <source>
        <dbReference type="ARBA" id="ARBA00031671"/>
    </source>
</evidence>
<keyword evidence="16" id="KW-0456">Lyase</keyword>
<comment type="cofactor">
    <cofactor evidence="12">
        <name>FAD</name>
        <dbReference type="ChEBI" id="CHEBI:57692"/>
    </cofactor>
    <text evidence="12">Binds 1 FAD per subunit.</text>
</comment>
<dbReference type="Pfam" id="PF00875">
    <property type="entry name" value="DNA_photolyase"/>
    <property type="match status" value="1"/>
</dbReference>
<dbReference type="Gene3D" id="3.40.50.620">
    <property type="entry name" value="HUPs"/>
    <property type="match status" value="1"/>
</dbReference>
<gene>
    <name evidence="16" type="ORF">SAMN05216562_2841</name>
</gene>
<evidence type="ECO:0000256" key="5">
    <source>
        <dbReference type="ARBA" id="ARBA00022630"/>
    </source>
</evidence>
<evidence type="ECO:0000256" key="6">
    <source>
        <dbReference type="ARBA" id="ARBA00022827"/>
    </source>
</evidence>
<feature type="binding site" evidence="12">
    <location>
        <position position="246"/>
    </location>
    <ligand>
        <name>FAD</name>
        <dbReference type="ChEBI" id="CHEBI:57692"/>
    </ligand>
</feature>
<comment type="cofactor">
    <cofactor evidence="1">
        <name>(6R)-5,10-methylene-5,6,7,8-tetrahydrofolate</name>
        <dbReference type="ChEBI" id="CHEBI:15636"/>
    </cofactor>
</comment>
<feature type="site" description="Electron transfer via tryptophanyl radical" evidence="13">
    <location>
        <position position="385"/>
    </location>
</feature>
<dbReference type="PANTHER" id="PTHR11455:SF9">
    <property type="entry name" value="CRYPTOCHROME CIRCADIAN CLOCK 5 ISOFORM X1"/>
    <property type="match status" value="1"/>
</dbReference>
<keyword evidence="7 14" id="KW-0157">Chromophore</keyword>
<dbReference type="PROSITE" id="PS00394">
    <property type="entry name" value="DNA_PHOTOLYASES_1_1"/>
    <property type="match status" value="1"/>
</dbReference>
<keyword evidence="6 12" id="KW-0274">FAD</keyword>
<dbReference type="GO" id="GO:0000719">
    <property type="term" value="P:photoreactive repair"/>
    <property type="evidence" value="ECO:0007669"/>
    <property type="project" value="UniProtKB-ARBA"/>
</dbReference>
<dbReference type="InterPro" id="IPR005101">
    <property type="entry name" value="Cryptochr/Photolyase_FAD-bd"/>
</dbReference>
<evidence type="ECO:0000256" key="13">
    <source>
        <dbReference type="PIRSR" id="PIRSR602081-2"/>
    </source>
</evidence>
<evidence type="ECO:0000313" key="17">
    <source>
        <dbReference type="Proteomes" id="UP000198658"/>
    </source>
</evidence>
<feature type="binding site" evidence="12">
    <location>
        <position position="297"/>
    </location>
    <ligand>
        <name>FAD</name>
        <dbReference type="ChEBI" id="CHEBI:57692"/>
    </ligand>
</feature>
<comment type="similarity">
    <text evidence="2">Belongs to the DNA photolyase class-1 family.</text>
</comment>
<dbReference type="InterPro" id="IPR014729">
    <property type="entry name" value="Rossmann-like_a/b/a_fold"/>
</dbReference>
<evidence type="ECO:0000256" key="10">
    <source>
        <dbReference type="ARBA" id="ARBA00059220"/>
    </source>
</evidence>
<accession>A0A1H4AK54</accession>
<dbReference type="STRING" id="658218.SAMN05216562_2841"/>
<reference evidence="17" key="1">
    <citation type="submission" date="2016-10" db="EMBL/GenBank/DDBJ databases">
        <authorList>
            <person name="Varghese N."/>
            <person name="Submissions S."/>
        </authorList>
    </citation>
    <scope>NUCLEOTIDE SEQUENCE [LARGE SCALE GENOMIC DNA]</scope>
    <source>
        <strain evidence="17">CGMCC 1.10657</strain>
    </source>
</reference>
<dbReference type="FunFam" id="1.10.579.10:FF:000003">
    <property type="entry name" value="Deoxyribodipyrimidine photo-lyase"/>
    <property type="match status" value="1"/>
</dbReference>
<evidence type="ECO:0000313" key="16">
    <source>
        <dbReference type="EMBL" id="SEA36319.1"/>
    </source>
</evidence>
<dbReference type="Proteomes" id="UP000198658">
    <property type="component" value="Unassembled WGS sequence"/>
</dbReference>
<feature type="binding site" evidence="12">
    <location>
        <begin position="300"/>
        <end position="307"/>
    </location>
    <ligand>
        <name>FAD</name>
        <dbReference type="ChEBI" id="CHEBI:57692"/>
    </ligand>
</feature>
<dbReference type="Pfam" id="PF03441">
    <property type="entry name" value="FAD_binding_7"/>
    <property type="match status" value="1"/>
</dbReference>
<dbReference type="Gene3D" id="1.10.579.10">
    <property type="entry name" value="DNA Cyclobutane Dipyrimidine Photolyase, subunit A, domain 3"/>
    <property type="match status" value="1"/>
</dbReference>
<dbReference type="OrthoDB" id="9772484at2"/>
<feature type="site" description="Electron transfer via tryptophanyl radical" evidence="13">
    <location>
        <position position="408"/>
    </location>
</feature>
<feature type="binding site" evidence="12">
    <location>
        <begin position="258"/>
        <end position="262"/>
    </location>
    <ligand>
        <name>FAD</name>
        <dbReference type="ChEBI" id="CHEBI:57692"/>
    </ligand>
</feature>
<dbReference type="SUPFAM" id="SSF48173">
    <property type="entry name" value="Cryptochrome/photolyase FAD-binding domain"/>
    <property type="match status" value="1"/>
</dbReference>
<comment type="similarity">
    <text evidence="14">Belongs to the DNA photolyase family.</text>
</comment>
<dbReference type="PROSITE" id="PS00691">
    <property type="entry name" value="DNA_PHOTOLYASES_1_2"/>
    <property type="match status" value="1"/>
</dbReference>
<evidence type="ECO:0000256" key="3">
    <source>
        <dbReference type="ARBA" id="ARBA00013149"/>
    </source>
</evidence>
<evidence type="ECO:0000256" key="7">
    <source>
        <dbReference type="ARBA" id="ARBA00022991"/>
    </source>
</evidence>
<dbReference type="EC" id="4.1.99.3" evidence="3"/>
<evidence type="ECO:0000256" key="12">
    <source>
        <dbReference type="PIRSR" id="PIRSR602081-1"/>
    </source>
</evidence>
<dbReference type="PROSITE" id="PS51645">
    <property type="entry name" value="PHR_CRY_ALPHA_BETA"/>
    <property type="match status" value="1"/>
</dbReference>
<dbReference type="GO" id="GO:0003904">
    <property type="term" value="F:deoxyribodipyrimidine photo-lyase activity"/>
    <property type="evidence" value="ECO:0007669"/>
    <property type="project" value="UniProtKB-EC"/>
</dbReference>
<dbReference type="EMBL" id="FNQO01000003">
    <property type="protein sequence ID" value="SEA36319.1"/>
    <property type="molecule type" value="Genomic_DNA"/>
</dbReference>
<dbReference type="InterPro" id="IPR018394">
    <property type="entry name" value="DNA_photolyase_1_CS_C"/>
</dbReference>
<name>A0A1H4AK54_9GAMM</name>
<dbReference type="AlphaFoldDB" id="A0A1H4AK54"/>
<feature type="site" description="Electron transfer via tryptophanyl radical" evidence="13">
    <location>
        <position position="332"/>
    </location>
</feature>
<keyword evidence="5 12" id="KW-0285">Flavoprotein</keyword>
<dbReference type="GO" id="GO:0009416">
    <property type="term" value="P:response to light stimulus"/>
    <property type="evidence" value="ECO:0007669"/>
    <property type="project" value="TreeGrafter"/>
</dbReference>
<evidence type="ECO:0000256" key="9">
    <source>
        <dbReference type="ARBA" id="ARBA00033999"/>
    </source>
</evidence>
<dbReference type="Gene3D" id="1.25.40.80">
    <property type="match status" value="1"/>
</dbReference>
<dbReference type="InterPro" id="IPR006050">
    <property type="entry name" value="DNA_photolyase_N"/>
</dbReference>
<dbReference type="PRINTS" id="PR00147">
    <property type="entry name" value="DNAPHOTLYASE"/>
</dbReference>
<evidence type="ECO:0000256" key="11">
    <source>
        <dbReference type="ARBA" id="ARBA00083107"/>
    </source>
</evidence>